<dbReference type="InterPro" id="IPR008979">
    <property type="entry name" value="Galactose-bd-like_sf"/>
</dbReference>
<dbReference type="RefSeq" id="WP_130189502.1">
    <property type="nucleotide sequence ID" value="NZ_CP035913.1"/>
</dbReference>
<dbReference type="PANTHER" id="PTHR46323">
    <property type="entry name" value="BETA-GALACTOSIDASE"/>
    <property type="match status" value="1"/>
</dbReference>
<dbReference type="InterPro" id="IPR017853">
    <property type="entry name" value="GH"/>
</dbReference>
<evidence type="ECO:0000256" key="3">
    <source>
        <dbReference type="ARBA" id="ARBA00012756"/>
    </source>
</evidence>
<keyword evidence="5 7" id="KW-0326">Glycosidase</keyword>
<reference evidence="10 11" key="1">
    <citation type="submission" date="2019-02" db="EMBL/GenBank/DDBJ databases">
        <title>Draft Genome Sequences of Six Type Strains of the Genus Massilia.</title>
        <authorList>
            <person name="Miess H."/>
            <person name="Frediansyhah A."/>
            <person name="Gross H."/>
        </authorList>
    </citation>
    <scope>NUCLEOTIDE SEQUENCE [LARGE SCALE GENOMIC DNA]</scope>
    <source>
        <strain evidence="10 11">DSM 17473</strain>
    </source>
</reference>
<dbReference type="EMBL" id="CP035913">
    <property type="protein sequence ID" value="QBE66394.1"/>
    <property type="molecule type" value="Genomic_DNA"/>
</dbReference>
<dbReference type="Pfam" id="PF16353">
    <property type="entry name" value="LacZ_4"/>
    <property type="match status" value="1"/>
</dbReference>
<dbReference type="InterPro" id="IPR006104">
    <property type="entry name" value="Glyco_hydro_2_N"/>
</dbReference>
<accession>A0A4P6L4L8</accession>
<dbReference type="GO" id="GO:0009341">
    <property type="term" value="C:beta-galactosidase complex"/>
    <property type="evidence" value="ECO:0007669"/>
    <property type="project" value="InterPro"/>
</dbReference>
<dbReference type="Gene3D" id="3.20.20.80">
    <property type="entry name" value="Glycosidases"/>
    <property type="match status" value="1"/>
</dbReference>
<dbReference type="InterPro" id="IPR036156">
    <property type="entry name" value="Beta-gal/glucu_dom_sf"/>
</dbReference>
<dbReference type="Pfam" id="PF00703">
    <property type="entry name" value="Glyco_hydro_2"/>
    <property type="match status" value="1"/>
</dbReference>
<evidence type="ECO:0000256" key="7">
    <source>
        <dbReference type="RuleBase" id="RU361154"/>
    </source>
</evidence>
<dbReference type="InterPro" id="IPR023230">
    <property type="entry name" value="Glyco_hydro_2_CS"/>
</dbReference>
<dbReference type="PANTHER" id="PTHR46323:SF2">
    <property type="entry name" value="BETA-GALACTOSIDASE"/>
    <property type="match status" value="1"/>
</dbReference>
<dbReference type="SUPFAM" id="SSF51445">
    <property type="entry name" value="(Trans)glycosidases"/>
    <property type="match status" value="1"/>
</dbReference>
<organism evidence="10 11">
    <name type="scientific">Pseudoduganella lutea</name>
    <dbReference type="NCBI Taxonomy" id="321985"/>
    <lineage>
        <taxon>Bacteria</taxon>
        <taxon>Pseudomonadati</taxon>
        <taxon>Pseudomonadota</taxon>
        <taxon>Betaproteobacteria</taxon>
        <taxon>Burkholderiales</taxon>
        <taxon>Oxalobacteraceae</taxon>
        <taxon>Telluria group</taxon>
        <taxon>Pseudoduganella</taxon>
    </lineage>
</organism>
<dbReference type="EC" id="3.2.1.23" evidence="3 7"/>
<dbReference type="InterPro" id="IPR032312">
    <property type="entry name" value="LacZ_4"/>
</dbReference>
<evidence type="ECO:0000256" key="4">
    <source>
        <dbReference type="ARBA" id="ARBA00022801"/>
    </source>
</evidence>
<evidence type="ECO:0000256" key="6">
    <source>
        <dbReference type="ARBA" id="ARBA00032230"/>
    </source>
</evidence>
<evidence type="ECO:0000259" key="9">
    <source>
        <dbReference type="SMART" id="SM01038"/>
    </source>
</evidence>
<dbReference type="SUPFAM" id="SSF49785">
    <property type="entry name" value="Galactose-binding domain-like"/>
    <property type="match status" value="1"/>
</dbReference>
<evidence type="ECO:0000256" key="5">
    <source>
        <dbReference type="ARBA" id="ARBA00023295"/>
    </source>
</evidence>
<protein>
    <recommendedName>
        <fullName evidence="3 7">Beta-galactosidase</fullName>
        <ecNumber evidence="3 7">3.2.1.23</ecNumber>
    </recommendedName>
    <alternativeName>
        <fullName evidence="6 7">Lactase</fullName>
    </alternativeName>
</protein>
<comment type="catalytic activity">
    <reaction evidence="1 7">
        <text>Hydrolysis of terminal non-reducing beta-D-galactose residues in beta-D-galactosides.</text>
        <dbReference type="EC" id="3.2.1.23"/>
    </reaction>
</comment>
<dbReference type="InterPro" id="IPR023232">
    <property type="entry name" value="Glyco_hydro_2_AS"/>
</dbReference>
<evidence type="ECO:0000256" key="1">
    <source>
        <dbReference type="ARBA" id="ARBA00001412"/>
    </source>
</evidence>
<dbReference type="Gene3D" id="2.60.40.10">
    <property type="entry name" value="Immunoglobulins"/>
    <property type="match status" value="2"/>
</dbReference>
<dbReference type="Proteomes" id="UP000290637">
    <property type="component" value="Chromosome"/>
</dbReference>
<dbReference type="InterPro" id="IPR014718">
    <property type="entry name" value="GH-type_carb-bd"/>
</dbReference>
<dbReference type="InterPro" id="IPR006101">
    <property type="entry name" value="Glyco_hydro_2"/>
</dbReference>
<feature type="region of interest" description="Disordered" evidence="8">
    <location>
        <begin position="799"/>
        <end position="838"/>
    </location>
</feature>
<dbReference type="PROSITE" id="PS00719">
    <property type="entry name" value="GLYCOSYL_HYDROL_F2_1"/>
    <property type="match status" value="1"/>
</dbReference>
<dbReference type="GO" id="GO:0030246">
    <property type="term" value="F:carbohydrate binding"/>
    <property type="evidence" value="ECO:0007669"/>
    <property type="project" value="InterPro"/>
</dbReference>
<proteinExistence type="inferred from homology"/>
<dbReference type="AlphaFoldDB" id="A0A4P6L4L8"/>
<evidence type="ECO:0000256" key="8">
    <source>
        <dbReference type="SAM" id="MobiDB-lite"/>
    </source>
</evidence>
<evidence type="ECO:0000313" key="11">
    <source>
        <dbReference type="Proteomes" id="UP000290637"/>
    </source>
</evidence>
<dbReference type="Pfam" id="PF02837">
    <property type="entry name" value="Glyco_hydro_2_N"/>
    <property type="match status" value="1"/>
</dbReference>
<dbReference type="InterPro" id="IPR050347">
    <property type="entry name" value="Bact_Beta-galactosidase"/>
</dbReference>
<dbReference type="SMART" id="SM01038">
    <property type="entry name" value="Bgal_small_N"/>
    <property type="match status" value="1"/>
</dbReference>
<dbReference type="Gene3D" id="2.70.98.10">
    <property type="match status" value="1"/>
</dbReference>
<evidence type="ECO:0000313" key="10">
    <source>
        <dbReference type="EMBL" id="QBE66394.1"/>
    </source>
</evidence>
<dbReference type="Pfam" id="PF02836">
    <property type="entry name" value="Glyco_hydro_2_C"/>
    <property type="match status" value="1"/>
</dbReference>
<dbReference type="InterPro" id="IPR006102">
    <property type="entry name" value="Ig-like_GH2"/>
</dbReference>
<dbReference type="InterPro" id="IPR006103">
    <property type="entry name" value="Glyco_hydro_2_cat"/>
</dbReference>
<dbReference type="Gene3D" id="2.60.120.260">
    <property type="entry name" value="Galactose-binding domain-like"/>
    <property type="match status" value="1"/>
</dbReference>
<dbReference type="SUPFAM" id="SSF74650">
    <property type="entry name" value="Galactose mutarotase-like"/>
    <property type="match status" value="1"/>
</dbReference>
<dbReference type="GO" id="GO:0004565">
    <property type="term" value="F:beta-galactosidase activity"/>
    <property type="evidence" value="ECO:0007669"/>
    <property type="project" value="UniProtKB-EC"/>
</dbReference>
<dbReference type="SUPFAM" id="SSF49303">
    <property type="entry name" value="beta-Galactosidase/glucuronidase domain"/>
    <property type="match status" value="2"/>
</dbReference>
<keyword evidence="4 7" id="KW-0378">Hydrolase</keyword>
<gene>
    <name evidence="10" type="ORF">EWM63_28320</name>
</gene>
<keyword evidence="11" id="KW-1185">Reference proteome</keyword>
<dbReference type="OrthoDB" id="53299at2"/>
<dbReference type="InterPro" id="IPR011013">
    <property type="entry name" value="Gal_mutarotase_sf_dom"/>
</dbReference>
<sequence>MGLLHRLTFCTLVVATAFIRPVIAVNAYAGSDASYARSLNGEWSFKYLSREGLNIDAGFTMPDFDTSRWATIPVPANWELKGFAEPAYADALKDGAGLYRRTFDVPENWNGRRIFLRFEGVAFGYEVWVNGRKAGESSASAYNRHTFDVTDFLAGGNATNTLAVRVATRPHGYEFDLNDDWSLSGIYRDVTLFSVPVTHVQDLATATTLLPDGTAEFSVDVAVSKTEGIVRAKLIAPNGKMVSEVTLSKSEATRHQAVLRVARPQLWTAETPSLYRLQLTLSSGGQDVQSIEERVGLRQVSIENQVLLLNGHPIKLRGVNHHDIDPQHGRAITPAQMRTDLELMKKANVNFVRTSHYPPDVRLLELADELGLYVMDEVSIGHGEKNLDNPDYRDNILARVEPTIRRDRNRPSVLIWSIGNENPVNEAELEAGRLAKQLDPSRPITYPKIGSYFYANYKRIPDWVDLYAPHYPTNARLEEYARILQRPTILTEYAHALGLATDRLQEQWETIQQHPVLAGGAVWHFMDQGILRTSATAVDPTKATQSVWLDKHRYFDTHGLDGTDGVMYADRTPQTDYWQMRKVYAPIRFLEQRAQVRPGPQDISVTVENRHDFRALRGIALHWSLQRNGKEVQRGKTALSAPARDTETVRIPVNIPTTSSTDVLALQVRAVDESGLQINERTIVLDQPSGNRATWTAMLPSESAPIISERPEAIKITSSKWELTVQRASGDVTVQDATGRLLVAGIHPHTGRKPLMAEALRAQTSGLWLKPSLTRLIDPAISARSRDGKVVLSVSGTYPLPPDGKATPANEASAAPRPFDDLMPSARADDTAHTAAARQQGITGGYELEIHRNGTITVNYAFTPVSASGLFSEAGLSIVAPPGLDEFRWIGQGPYAGYPGKDMLNEFGIYHLNRADLRFAGNRRGTELAVLGDATGVGFALATAPGDIAVERDGDRTLLSHNAFIGSLGNKGTAPEVAILPEKTPRIAGTFSLVPLSRQWPAPMVRWFGQPAAARDVFKPFFHSYDQ</sequence>
<comment type="similarity">
    <text evidence="2 7">Belongs to the glycosyl hydrolase 2 family.</text>
</comment>
<dbReference type="InterPro" id="IPR004199">
    <property type="entry name" value="B-gal_small/dom_5"/>
</dbReference>
<dbReference type="InterPro" id="IPR013783">
    <property type="entry name" value="Ig-like_fold"/>
</dbReference>
<dbReference type="PRINTS" id="PR00132">
    <property type="entry name" value="GLHYDRLASE2"/>
</dbReference>
<dbReference type="GO" id="GO:0005990">
    <property type="term" value="P:lactose catabolic process"/>
    <property type="evidence" value="ECO:0007669"/>
    <property type="project" value="TreeGrafter"/>
</dbReference>
<dbReference type="Pfam" id="PF02929">
    <property type="entry name" value="Bgal_small_N"/>
    <property type="match status" value="1"/>
</dbReference>
<dbReference type="KEGG" id="plue:EWM63_28320"/>
<dbReference type="PROSITE" id="PS00608">
    <property type="entry name" value="GLYCOSYL_HYDROL_F2_2"/>
    <property type="match status" value="1"/>
</dbReference>
<name>A0A4P6L4L8_9BURK</name>
<feature type="domain" description="Beta galactosidase small chain/" evidence="9">
    <location>
        <begin position="715"/>
        <end position="992"/>
    </location>
</feature>
<evidence type="ECO:0000256" key="2">
    <source>
        <dbReference type="ARBA" id="ARBA00007401"/>
    </source>
</evidence>